<dbReference type="eggNOG" id="KOG3544">
    <property type="taxonomic scope" value="Eukaryota"/>
</dbReference>
<dbReference type="SMART" id="SM00327">
    <property type="entry name" value="VWA"/>
    <property type="match status" value="1"/>
</dbReference>
<accession>A7RFD3</accession>
<keyword evidence="2" id="KW-0732">Signal</keyword>
<evidence type="ECO:0000256" key="1">
    <source>
        <dbReference type="SAM" id="MobiDB-lite"/>
    </source>
</evidence>
<dbReference type="PRINTS" id="PR00453">
    <property type="entry name" value="VWFADOMAIN"/>
</dbReference>
<dbReference type="PANTHER" id="PTHR47635">
    <property type="entry name" value="CUB DOMAIN-CONTAINING PROTEIN"/>
    <property type="match status" value="1"/>
</dbReference>
<feature type="compositionally biased region" description="Basic and acidic residues" evidence="1">
    <location>
        <begin position="575"/>
        <end position="584"/>
    </location>
</feature>
<evidence type="ECO:0000259" key="3">
    <source>
        <dbReference type="PROSITE" id="PS50234"/>
    </source>
</evidence>
<dbReference type="HOGENOM" id="CLU_301939_0_0_1"/>
<name>A7RFD3_NEMVE</name>
<evidence type="ECO:0000256" key="2">
    <source>
        <dbReference type="SAM" id="SignalP"/>
    </source>
</evidence>
<protein>
    <recommendedName>
        <fullName evidence="3">VWFA domain-containing protein</fullName>
    </recommendedName>
</protein>
<feature type="signal peptide" evidence="2">
    <location>
        <begin position="1"/>
        <end position="19"/>
    </location>
</feature>
<feature type="region of interest" description="Disordered" evidence="1">
    <location>
        <begin position="126"/>
        <end position="313"/>
    </location>
</feature>
<dbReference type="Pfam" id="PF00092">
    <property type="entry name" value="VWA"/>
    <property type="match status" value="1"/>
</dbReference>
<feature type="compositionally biased region" description="Basic and acidic residues" evidence="1">
    <location>
        <begin position="136"/>
        <end position="198"/>
    </location>
</feature>
<dbReference type="Pfam" id="PF13385">
    <property type="entry name" value="Laminin_G_3"/>
    <property type="match status" value="2"/>
</dbReference>
<gene>
    <name evidence="4" type="ORF">NEMVEDRAFT_v1g196376</name>
</gene>
<feature type="region of interest" description="Disordered" evidence="1">
    <location>
        <begin position="32"/>
        <end position="73"/>
    </location>
</feature>
<dbReference type="Proteomes" id="UP000001593">
    <property type="component" value="Unassembled WGS sequence"/>
</dbReference>
<dbReference type="EMBL" id="DS469507">
    <property type="protein sequence ID" value="EDO50075.1"/>
    <property type="molecule type" value="Genomic_DNA"/>
</dbReference>
<dbReference type="InterPro" id="IPR013320">
    <property type="entry name" value="ConA-like_dom_sf"/>
</dbReference>
<dbReference type="AlphaFoldDB" id="A7RFD3"/>
<reference evidence="4 5" key="1">
    <citation type="journal article" date="2007" name="Science">
        <title>Sea anemone genome reveals ancestral eumetazoan gene repertoire and genomic organization.</title>
        <authorList>
            <person name="Putnam N.H."/>
            <person name="Srivastava M."/>
            <person name="Hellsten U."/>
            <person name="Dirks B."/>
            <person name="Chapman J."/>
            <person name="Salamov A."/>
            <person name="Terry A."/>
            <person name="Shapiro H."/>
            <person name="Lindquist E."/>
            <person name="Kapitonov V.V."/>
            <person name="Jurka J."/>
            <person name="Genikhovich G."/>
            <person name="Grigoriev I.V."/>
            <person name="Lucas S.M."/>
            <person name="Steele R.E."/>
            <person name="Finnerty J.R."/>
            <person name="Technau U."/>
            <person name="Martindale M.Q."/>
            <person name="Rokhsar D.S."/>
        </authorList>
    </citation>
    <scope>NUCLEOTIDE SEQUENCE [LARGE SCALE GENOMIC DNA]</scope>
    <source>
        <strain evidence="5">CH2 X CH6</strain>
    </source>
</reference>
<keyword evidence="5" id="KW-1185">Reference proteome</keyword>
<feature type="chain" id="PRO_5005660561" description="VWFA domain-containing protein" evidence="2">
    <location>
        <begin position="20"/>
        <end position="989"/>
    </location>
</feature>
<dbReference type="PANTHER" id="PTHR47635:SF2">
    <property type="entry name" value="LAMG-LIKE JELLYROLL FOLD DOMAIN-CONTAINING PROTEIN"/>
    <property type="match status" value="1"/>
</dbReference>
<organism evidence="4 5">
    <name type="scientific">Nematostella vectensis</name>
    <name type="common">Starlet sea anemone</name>
    <dbReference type="NCBI Taxonomy" id="45351"/>
    <lineage>
        <taxon>Eukaryota</taxon>
        <taxon>Metazoa</taxon>
        <taxon>Cnidaria</taxon>
        <taxon>Anthozoa</taxon>
        <taxon>Hexacorallia</taxon>
        <taxon>Actiniaria</taxon>
        <taxon>Edwardsiidae</taxon>
        <taxon>Nematostella</taxon>
    </lineage>
</organism>
<dbReference type="InParanoid" id="A7RFD3"/>
<evidence type="ECO:0000313" key="4">
    <source>
        <dbReference type="EMBL" id="EDO50075.1"/>
    </source>
</evidence>
<evidence type="ECO:0000313" key="5">
    <source>
        <dbReference type="Proteomes" id="UP000001593"/>
    </source>
</evidence>
<dbReference type="PROSITE" id="PS50234">
    <property type="entry name" value="VWFA"/>
    <property type="match status" value="1"/>
</dbReference>
<proteinExistence type="predicted"/>
<feature type="compositionally biased region" description="Basic and acidic residues" evidence="1">
    <location>
        <begin position="208"/>
        <end position="246"/>
    </location>
</feature>
<feature type="domain" description="VWFA" evidence="3">
    <location>
        <begin position="341"/>
        <end position="519"/>
    </location>
</feature>
<dbReference type="InterPro" id="IPR036465">
    <property type="entry name" value="vWFA_dom_sf"/>
</dbReference>
<sequence length="989" mass="108967">MTIPLRGIILMLVVSTALAELNNYNAFDSPEEAINQRSKRELDEESGQGSADDVGSAEPAVNSDDDESASKRQSLAYGVAMMAPDYNQKLSCCPTGSLCPGLPPCSSYQGYQTYQAQAGTPVVSYAAQQGHAQHPAVEEKPSLDTKPAEDKPKIEAAKQEATADNKAEPKKEQASGIKDAPEATPKKGADKATPKEVEASGDEVASEAEAKPVEAAKTESNPAKEDKPAEKAKEDKAGPAKEDKPSKTSPKVGKPHPKGEILGGESSDPLDIAGDTVDTDAPAEEETTDEEGSGQDYWGPEEDSAYDYPPRSSCVPCPPGPELPISNTAVPAKTAASANVDLVILIDGSRSVERSGVGNFRRAIDFARDLTSSFVVSPRHTRVGLMVYGKRAYKVFGFNDYRDNNRLFTGFNKPIRYPRERAQTATALRSAYRTFFGRNKRSAQKVLVLVTDGKIRDAKAKRQSQSIKRRGVKIYVVGAGKYFNIKQLEAMASRRPKDHVFTSGWRHLGHIVSDVKKHIALGAGGRLVRATFRACGGCGRGGRIPKPAVVYPLNGITGARDVTRRPNNGRPGVLRPDRGPDRKPSGAKRFLGNPKSYIIFPRTPKLRNVKSITISAWVKPLSNGPIFHFNPPGWGVHVWIVNNNQLFARFVSKKTRKRVKYVISPRSLRKNRWSFIAAAYNNRRGVATLSVNGFPVISSFIGPLKGLATNYPSVIGSKPNDKRRFRGSISCVQIFKSALNSDQLRNRRVIRSKKCFRGKWPLPVPRPKQVPTSLVAFYPLDIFRGGRDLSYNRAPTVILRGVRPGQGPGGIKDTSFVFYGRGNSYGYIPTSRRLDISGSITIVAYINHNPGRSPRTRSGPIVDFRRNRRDSSAVRVWMLRPGVLYARFGNGKRFIVRRAVPKKAWTFIGAVYKKRTGRATLYVNGYRVASRKIGRFNIARNRPVSIGSTRADPRRRSFRGKISCLQIYRGALSSYQIRNAMKQCHMRRK</sequence>
<dbReference type="InterPro" id="IPR002035">
    <property type="entry name" value="VWF_A"/>
</dbReference>
<feature type="compositionally biased region" description="Acidic residues" evidence="1">
    <location>
        <begin position="277"/>
        <end position="305"/>
    </location>
</feature>
<dbReference type="CDD" id="cd01450">
    <property type="entry name" value="vWFA_subfamily_ECM"/>
    <property type="match status" value="1"/>
</dbReference>
<dbReference type="Gene3D" id="3.40.50.410">
    <property type="entry name" value="von Willebrand factor, type A domain"/>
    <property type="match status" value="1"/>
</dbReference>
<dbReference type="Gene3D" id="2.60.120.200">
    <property type="match status" value="2"/>
</dbReference>
<feature type="region of interest" description="Disordered" evidence="1">
    <location>
        <begin position="560"/>
        <end position="587"/>
    </location>
</feature>
<dbReference type="SUPFAM" id="SSF49899">
    <property type="entry name" value="Concanavalin A-like lectins/glucanases"/>
    <property type="match status" value="2"/>
</dbReference>
<dbReference type="SUPFAM" id="SSF53300">
    <property type="entry name" value="vWA-like"/>
    <property type="match status" value="1"/>
</dbReference>